<evidence type="ECO:0000256" key="10">
    <source>
        <dbReference type="ARBA" id="ARBA00023237"/>
    </source>
</evidence>
<dbReference type="eggNOG" id="COG4771">
    <property type="taxonomic scope" value="Bacteria"/>
</dbReference>
<comment type="similarity">
    <text evidence="11 12">Belongs to the TonB-dependent receptor family.</text>
</comment>
<dbReference type="HOGENOM" id="CLU_008287_15_2_5"/>
<keyword evidence="4" id="KW-0410">Iron transport</keyword>
<feature type="domain" description="TonB-dependent receptor plug" evidence="15">
    <location>
        <begin position="55"/>
        <end position="170"/>
    </location>
</feature>
<dbReference type="OrthoDB" id="9760333at2"/>
<reference evidence="16 18" key="1">
    <citation type="submission" date="2014-02" db="EMBL/GenBank/DDBJ databases">
        <title>Aquamicrobium defluvii Genome sequencing.</title>
        <authorList>
            <person name="Wang X."/>
        </authorList>
    </citation>
    <scope>NUCLEOTIDE SEQUENCE [LARGE SCALE GENOMIC DNA]</scope>
    <source>
        <strain evidence="16 18">W13Z1</strain>
    </source>
</reference>
<dbReference type="RefSeq" id="WP_035027663.1">
    <property type="nucleotide sequence ID" value="NZ_KK073891.1"/>
</dbReference>
<dbReference type="InterPro" id="IPR012910">
    <property type="entry name" value="Plug_dom"/>
</dbReference>
<dbReference type="PANTHER" id="PTHR32552:SF81">
    <property type="entry name" value="TONB-DEPENDENT OUTER MEMBRANE RECEPTOR"/>
    <property type="match status" value="1"/>
</dbReference>
<keyword evidence="10 11" id="KW-0998">Cell outer membrane</keyword>
<accession>A0A011VAF1</accession>
<dbReference type="SUPFAM" id="SSF56935">
    <property type="entry name" value="Porins"/>
    <property type="match status" value="1"/>
</dbReference>
<keyword evidence="13" id="KW-0732">Signal</keyword>
<dbReference type="EMBL" id="SNZF01000010">
    <property type="protein sequence ID" value="TDR35250.1"/>
    <property type="molecule type" value="Genomic_DNA"/>
</dbReference>
<organism evidence="16 18">
    <name type="scientific">Aquamicrobium defluvii</name>
    <dbReference type="NCBI Taxonomy" id="69279"/>
    <lineage>
        <taxon>Bacteria</taxon>
        <taxon>Pseudomonadati</taxon>
        <taxon>Pseudomonadota</taxon>
        <taxon>Alphaproteobacteria</taxon>
        <taxon>Hyphomicrobiales</taxon>
        <taxon>Phyllobacteriaceae</taxon>
        <taxon>Aquamicrobium</taxon>
    </lineage>
</organism>
<keyword evidence="3 11" id="KW-1134">Transmembrane beta strand</keyword>
<dbReference type="Pfam" id="PF07715">
    <property type="entry name" value="Plug"/>
    <property type="match status" value="1"/>
</dbReference>
<evidence type="ECO:0000256" key="6">
    <source>
        <dbReference type="ARBA" id="ARBA00023004"/>
    </source>
</evidence>
<evidence type="ECO:0000256" key="7">
    <source>
        <dbReference type="ARBA" id="ARBA00023065"/>
    </source>
</evidence>
<dbReference type="Pfam" id="PF00593">
    <property type="entry name" value="TonB_dep_Rec_b-barrel"/>
    <property type="match status" value="1"/>
</dbReference>
<keyword evidence="6" id="KW-0408">Iron</keyword>
<dbReference type="InterPro" id="IPR000531">
    <property type="entry name" value="Beta-barrel_TonB"/>
</dbReference>
<evidence type="ECO:0000259" key="14">
    <source>
        <dbReference type="Pfam" id="PF00593"/>
    </source>
</evidence>
<keyword evidence="9 11" id="KW-0472">Membrane</keyword>
<keyword evidence="2 11" id="KW-0813">Transport</keyword>
<gene>
    <name evidence="16" type="ORF">BG36_07325</name>
    <name evidence="17" type="ORF">DES43_11056</name>
</gene>
<evidence type="ECO:0000256" key="4">
    <source>
        <dbReference type="ARBA" id="ARBA00022496"/>
    </source>
</evidence>
<evidence type="ECO:0000256" key="9">
    <source>
        <dbReference type="ARBA" id="ARBA00023136"/>
    </source>
</evidence>
<dbReference type="EMBL" id="JENY01000019">
    <property type="protein sequence ID" value="EXL05405.1"/>
    <property type="molecule type" value="Genomic_DNA"/>
</dbReference>
<evidence type="ECO:0000313" key="19">
    <source>
        <dbReference type="Proteomes" id="UP000294958"/>
    </source>
</evidence>
<evidence type="ECO:0000256" key="5">
    <source>
        <dbReference type="ARBA" id="ARBA00022692"/>
    </source>
</evidence>
<keyword evidence="5 11" id="KW-0812">Transmembrane</keyword>
<evidence type="ECO:0000313" key="18">
    <source>
        <dbReference type="Proteomes" id="UP000019849"/>
    </source>
</evidence>
<reference evidence="17 19" key="2">
    <citation type="submission" date="2019-03" db="EMBL/GenBank/DDBJ databases">
        <title>Genomic Encyclopedia of Type Strains, Phase IV (KMG-IV): sequencing the most valuable type-strain genomes for metagenomic binning, comparative biology and taxonomic classification.</title>
        <authorList>
            <person name="Goeker M."/>
        </authorList>
    </citation>
    <scope>NUCLEOTIDE SEQUENCE [LARGE SCALE GENOMIC DNA]</scope>
    <source>
        <strain evidence="17 19">DSM 11603</strain>
    </source>
</reference>
<evidence type="ECO:0000256" key="13">
    <source>
        <dbReference type="SAM" id="SignalP"/>
    </source>
</evidence>
<dbReference type="Gene3D" id="2.40.170.20">
    <property type="entry name" value="TonB-dependent receptor, beta-barrel domain"/>
    <property type="match status" value="1"/>
</dbReference>
<feature type="domain" description="TonB-dependent receptor-like beta-barrel" evidence="14">
    <location>
        <begin position="282"/>
        <end position="669"/>
    </location>
</feature>
<dbReference type="PANTHER" id="PTHR32552">
    <property type="entry name" value="FERRICHROME IRON RECEPTOR-RELATED"/>
    <property type="match status" value="1"/>
</dbReference>
<proteinExistence type="inferred from homology"/>
<dbReference type="PATRIC" id="fig|69279.3.peg.2853"/>
<dbReference type="GO" id="GO:0009279">
    <property type="term" value="C:cell outer membrane"/>
    <property type="evidence" value="ECO:0007669"/>
    <property type="project" value="UniProtKB-SubCell"/>
</dbReference>
<evidence type="ECO:0000313" key="17">
    <source>
        <dbReference type="EMBL" id="TDR35250.1"/>
    </source>
</evidence>
<dbReference type="InterPro" id="IPR039426">
    <property type="entry name" value="TonB-dep_rcpt-like"/>
</dbReference>
<dbReference type="STRING" id="69279.BG36_07325"/>
<dbReference type="InterPro" id="IPR036942">
    <property type="entry name" value="Beta-barrel_TonB_sf"/>
</dbReference>
<feature type="signal peptide" evidence="13">
    <location>
        <begin position="1"/>
        <end position="29"/>
    </location>
</feature>
<dbReference type="Proteomes" id="UP000294958">
    <property type="component" value="Unassembled WGS sequence"/>
</dbReference>
<evidence type="ECO:0000256" key="12">
    <source>
        <dbReference type="RuleBase" id="RU003357"/>
    </source>
</evidence>
<comment type="caution">
    <text evidence="16">The sequence shown here is derived from an EMBL/GenBank/DDBJ whole genome shotgun (WGS) entry which is preliminary data.</text>
</comment>
<evidence type="ECO:0000256" key="11">
    <source>
        <dbReference type="PROSITE-ProRule" id="PRU01360"/>
    </source>
</evidence>
<evidence type="ECO:0000256" key="2">
    <source>
        <dbReference type="ARBA" id="ARBA00022448"/>
    </source>
</evidence>
<dbReference type="AlphaFoldDB" id="A0A011VAF1"/>
<dbReference type="Proteomes" id="UP000019849">
    <property type="component" value="Unassembled WGS sequence"/>
</dbReference>
<keyword evidence="7" id="KW-0406">Ion transport</keyword>
<dbReference type="GO" id="GO:0006826">
    <property type="term" value="P:iron ion transport"/>
    <property type="evidence" value="ECO:0007669"/>
    <property type="project" value="UniProtKB-KW"/>
</dbReference>
<evidence type="ECO:0000256" key="1">
    <source>
        <dbReference type="ARBA" id="ARBA00004571"/>
    </source>
</evidence>
<dbReference type="PROSITE" id="PS52016">
    <property type="entry name" value="TONB_DEPENDENT_REC_3"/>
    <property type="match status" value="1"/>
</dbReference>
<comment type="subcellular location">
    <subcellularLocation>
        <location evidence="1 11">Cell outer membrane</location>
        <topology evidence="1 11">Multi-pass membrane protein</topology>
    </subcellularLocation>
</comment>
<keyword evidence="19" id="KW-1185">Reference proteome</keyword>
<keyword evidence="17" id="KW-0675">Receptor</keyword>
<evidence type="ECO:0000259" key="15">
    <source>
        <dbReference type="Pfam" id="PF07715"/>
    </source>
</evidence>
<feature type="chain" id="PRO_5044537339" evidence="13">
    <location>
        <begin position="30"/>
        <end position="705"/>
    </location>
</feature>
<dbReference type="CDD" id="cd01347">
    <property type="entry name" value="ligand_gated_channel"/>
    <property type="match status" value="1"/>
</dbReference>
<protein>
    <submittedName>
        <fullName evidence="16">Iron ABC transporter substrate-binding protein</fullName>
    </submittedName>
    <submittedName>
        <fullName evidence="17">Outer membrane receptor for ferrienterochelin and colicin</fullName>
    </submittedName>
</protein>
<keyword evidence="8 12" id="KW-0798">TonB box</keyword>
<evidence type="ECO:0000313" key="16">
    <source>
        <dbReference type="EMBL" id="EXL05405.1"/>
    </source>
</evidence>
<evidence type="ECO:0000256" key="3">
    <source>
        <dbReference type="ARBA" id="ARBA00022452"/>
    </source>
</evidence>
<sequence length="705" mass="76692">MPTKLAASLLRSASALSILSLLAAGPARAQEASSAGNAIMLDVITVTGEKVSRELKDTASSVAIRTGKEIEKEKTRNATVTEVVSDVPNVTYTETVGIPVIRGLDGQGPNTGAGAFFAGTVPRATVNVDGHYLNYNESYFGATSVWDVDSIEVFRGPQTTSQGANAIAGAIIVNTRDPTFTREGAYQAEIGNYDQKRASFMLSGPLVGNELAGRIAVDYSGRDTFIDYINPAYSDTGTDLDFKALNARGKLLWQPSEFPGFEAKLTYSLNRTNRPTQESAYVPFDELNSLATTMPTWKQDTHTGILDVSYDFGNGYKIFNQTQYSDSSVHRKMPAAGIGAADVEQTNFSNEARVTFGEQGDVISGVAGLYYAHVSTDETLDLRGTSTFDDTKDNLGLFSELTWKMADQWTLTGGLRYQHDRIQRAGVSTFAAQPVDFDKTFSALLPKLSLTYAVTPEWNVGALVSRGYNPGGVSLDFSAVAPAVPTWRDFKDETIWNYELFTRASLLDNRLTLSGNLFYMDFKNAQYNVSAEVDTSLPEPVYSSYTINADKAHSYGVEIGADYLVLDNLTIKASAGILRTRIDEISINTRTSYEGNEFTKSPGYMLSLGASWDATEKLTISGQVRHTDGYYSDVANTPALAVGSYTVADARVSYQFTDAFQVYGYVRNIFDERAPTYMQTNRGIGGLEAAITPPSMFGVGVRGSF</sequence>
<evidence type="ECO:0000256" key="8">
    <source>
        <dbReference type="ARBA" id="ARBA00023077"/>
    </source>
</evidence>
<name>A0A011VAF1_9HYPH</name>